<sequence>MPIPDRSPDTHPAAGPEVLSGFVGLAGAERWQARLAEIGRRAASPSLTGRAVGERHALELTLQRLSAPDAQAKASPAERQLLTYAREAVRLANSLPAEPRKRLRARILSGLTGESNLIPLFHLLRVAARHRARGFDVRFTGLAEGTPHDLVIARDGQEAEIACETVSAEEGRPVLRGDWCAFVDGINPDLQTWLAAHPGRYVLKMTLPEGLKRDSLDVATLQRRIVEMLRDRRRQDSAADAVLKLDPLLLAGAQAAVPATALRQIFGPEAHLAVAQGNGNILVLAARAGQASDIAQAVCRRLASAADRLGGERPGILAMFLDDLGRQEWRGLRERMELEGSVRRFLTTPEARRVAAVSCAARMEMFGMAPPDAVPDGELRFRNPAHPPARDGALAPALCSIG</sequence>
<dbReference type="RefSeq" id="WP_073139005.1">
    <property type="nucleotide sequence ID" value="NZ_FQZF01000036.1"/>
</dbReference>
<evidence type="ECO:0000313" key="1">
    <source>
        <dbReference type="EMBL" id="SHK20555.1"/>
    </source>
</evidence>
<dbReference type="AlphaFoldDB" id="A0A1M6QK82"/>
<dbReference type="Proteomes" id="UP000184387">
    <property type="component" value="Unassembled WGS sequence"/>
</dbReference>
<name>A0A1M6QK82_9PROT</name>
<gene>
    <name evidence="1" type="ORF">SAMN02745194_04431</name>
</gene>
<dbReference type="OrthoDB" id="7239790at2"/>
<proteinExistence type="predicted"/>
<evidence type="ECO:0000313" key="2">
    <source>
        <dbReference type="Proteomes" id="UP000184387"/>
    </source>
</evidence>
<protein>
    <submittedName>
        <fullName evidence="1">Uncharacterized protein</fullName>
    </submittedName>
</protein>
<organism evidence="1 2">
    <name type="scientific">Muricoccus roseus</name>
    <dbReference type="NCBI Taxonomy" id="198092"/>
    <lineage>
        <taxon>Bacteria</taxon>
        <taxon>Pseudomonadati</taxon>
        <taxon>Pseudomonadota</taxon>
        <taxon>Alphaproteobacteria</taxon>
        <taxon>Acetobacterales</taxon>
        <taxon>Roseomonadaceae</taxon>
        <taxon>Muricoccus</taxon>
    </lineage>
</organism>
<accession>A0A1M6QK82</accession>
<dbReference type="EMBL" id="FQZF01000036">
    <property type="protein sequence ID" value="SHK20555.1"/>
    <property type="molecule type" value="Genomic_DNA"/>
</dbReference>
<reference evidence="1 2" key="1">
    <citation type="submission" date="2016-11" db="EMBL/GenBank/DDBJ databases">
        <authorList>
            <person name="Jaros S."/>
            <person name="Januszkiewicz K."/>
            <person name="Wedrychowicz H."/>
        </authorList>
    </citation>
    <scope>NUCLEOTIDE SEQUENCE [LARGE SCALE GENOMIC DNA]</scope>
    <source>
        <strain evidence="1 2">DSM 14916</strain>
    </source>
</reference>
<dbReference type="STRING" id="198092.SAMN02745194_04431"/>
<keyword evidence="2" id="KW-1185">Reference proteome</keyword>